<dbReference type="InterPro" id="IPR045133">
    <property type="entry name" value="IRE1/2-like"/>
</dbReference>
<dbReference type="PANTHER" id="PTHR13954:SF6">
    <property type="entry name" value="NON-SPECIFIC SERINE_THREONINE PROTEIN KINASE"/>
    <property type="match status" value="1"/>
</dbReference>
<feature type="domain" description="KEN" evidence="4">
    <location>
        <begin position="344"/>
        <end position="482"/>
    </location>
</feature>
<keyword evidence="1" id="KW-0732">Signal</keyword>
<dbReference type="HOGENOM" id="CLU_566543_0_0_1"/>
<accession>E9HWV9</accession>
<keyword evidence="6" id="KW-1185">Reference proteome</keyword>
<dbReference type="InterPro" id="IPR010513">
    <property type="entry name" value="KEN_dom"/>
</dbReference>
<reference evidence="5 6" key="1">
    <citation type="journal article" date="2011" name="Science">
        <title>The ecoresponsive genome of Daphnia pulex.</title>
        <authorList>
            <person name="Colbourne J.K."/>
            <person name="Pfrender M.E."/>
            <person name="Gilbert D."/>
            <person name="Thomas W.K."/>
            <person name="Tucker A."/>
            <person name="Oakley T.H."/>
            <person name="Tokishita S."/>
            <person name="Aerts A."/>
            <person name="Arnold G.J."/>
            <person name="Basu M.K."/>
            <person name="Bauer D.J."/>
            <person name="Caceres C.E."/>
            <person name="Carmel L."/>
            <person name="Casola C."/>
            <person name="Choi J.H."/>
            <person name="Detter J.C."/>
            <person name="Dong Q."/>
            <person name="Dusheyko S."/>
            <person name="Eads B.D."/>
            <person name="Frohlich T."/>
            <person name="Geiler-Samerotte K.A."/>
            <person name="Gerlach D."/>
            <person name="Hatcher P."/>
            <person name="Jogdeo S."/>
            <person name="Krijgsveld J."/>
            <person name="Kriventseva E.V."/>
            <person name="Kultz D."/>
            <person name="Laforsch C."/>
            <person name="Lindquist E."/>
            <person name="Lopez J."/>
            <person name="Manak J.R."/>
            <person name="Muller J."/>
            <person name="Pangilinan J."/>
            <person name="Patwardhan R.P."/>
            <person name="Pitluck S."/>
            <person name="Pritham E.J."/>
            <person name="Rechtsteiner A."/>
            <person name="Rho M."/>
            <person name="Rogozin I.B."/>
            <person name="Sakarya O."/>
            <person name="Salamov A."/>
            <person name="Schaack S."/>
            <person name="Shapiro H."/>
            <person name="Shiga Y."/>
            <person name="Skalitzky C."/>
            <person name="Smith Z."/>
            <person name="Souvorov A."/>
            <person name="Sung W."/>
            <person name="Tang Z."/>
            <person name="Tsuchiya D."/>
            <person name="Tu H."/>
            <person name="Vos H."/>
            <person name="Wang M."/>
            <person name="Wolf Y.I."/>
            <person name="Yamagata H."/>
            <person name="Yamada T."/>
            <person name="Ye Y."/>
            <person name="Shaw J.R."/>
            <person name="Andrews J."/>
            <person name="Crease T.J."/>
            <person name="Tang H."/>
            <person name="Lucas S.M."/>
            <person name="Robertson H.M."/>
            <person name="Bork P."/>
            <person name="Koonin E.V."/>
            <person name="Zdobnov E.M."/>
            <person name="Grigoriev I.V."/>
            <person name="Lynch M."/>
            <person name="Boore J.L."/>
        </authorList>
    </citation>
    <scope>NUCLEOTIDE SEQUENCE [LARGE SCALE GENOMIC DNA]</scope>
</reference>
<keyword evidence="2" id="KW-0547">Nucleotide-binding</keyword>
<dbReference type="InParanoid" id="E9HWV9"/>
<dbReference type="Proteomes" id="UP000000305">
    <property type="component" value="Unassembled WGS sequence"/>
</dbReference>
<evidence type="ECO:0000256" key="2">
    <source>
        <dbReference type="ARBA" id="ARBA00022741"/>
    </source>
</evidence>
<protein>
    <recommendedName>
        <fullName evidence="4">KEN domain-containing protein</fullName>
    </recommendedName>
</protein>
<dbReference type="PANTHER" id="PTHR13954">
    <property type="entry name" value="IRE1-RELATED"/>
    <property type="match status" value="1"/>
</dbReference>
<dbReference type="KEGG" id="dpx:DAPPUDRAFT_335002"/>
<dbReference type="GO" id="GO:0006397">
    <property type="term" value="P:mRNA processing"/>
    <property type="evidence" value="ECO:0007669"/>
    <property type="project" value="InterPro"/>
</dbReference>
<evidence type="ECO:0000256" key="1">
    <source>
        <dbReference type="ARBA" id="ARBA00022729"/>
    </source>
</evidence>
<dbReference type="GO" id="GO:0004674">
    <property type="term" value="F:protein serine/threonine kinase activity"/>
    <property type="evidence" value="ECO:0000318"/>
    <property type="project" value="GO_Central"/>
</dbReference>
<dbReference type="Gene3D" id="1.20.1440.180">
    <property type="entry name" value="KEN domain"/>
    <property type="match status" value="1"/>
</dbReference>
<dbReference type="Pfam" id="PF06479">
    <property type="entry name" value="Ribonuc_2-5A"/>
    <property type="match status" value="1"/>
</dbReference>
<dbReference type="InterPro" id="IPR038357">
    <property type="entry name" value="KEN_sf"/>
</dbReference>
<sequence length="482" mass="57255">MSRFDNENEERPRIVSGDIRFTGLNTYLRHDDRFQRMTIAYSMPETVQSEIDQLESANNFSEDEKQQIIEEMLLNETNCHGYFFEQMPNSHIGMYYRELCLEMYDENLDTFIRSKAIQNDFQWTLLQDLCIQLVDSITWLHQNNIYYDGRLHPRNIFVKKTLLDGRTTTIKLVVPDKINAFNNLDKFYSSFWSITRFTPNHQDQEVDTQQYRIKRDMSSLVFLVYFIQSAGYHLFQVFEKRQDEEEHPDWPENTNEDTYITLIGNIESRRNDVRGLEQPCFCAGLLENPDAACENEMTCKQRSWINSLAKDWINCILGELVKGETVYYTTSSFTLKKHPFFWKVREILNFVERSSNYLKESGVPSDALLDSLETTLIDLKIFYPNIVEYLHEADPKFNKKKALHIQDFRTLLYQIRNKSSHWNEHRSTFKQDAIAELKAIKFVAPPDNEMNIFPDKYCLFWMCNFPTLLLETWNNLKDLVNH</sequence>
<dbReference type="SUPFAM" id="SSF56112">
    <property type="entry name" value="Protein kinase-like (PK-like)"/>
    <property type="match status" value="1"/>
</dbReference>
<dbReference type="PROSITE" id="PS51392">
    <property type="entry name" value="KEN"/>
    <property type="match status" value="1"/>
</dbReference>
<dbReference type="OrthoDB" id="6329629at2759"/>
<evidence type="ECO:0000259" key="4">
    <source>
        <dbReference type="PROSITE" id="PS51392"/>
    </source>
</evidence>
<organism evidence="5 6">
    <name type="scientific">Daphnia pulex</name>
    <name type="common">Water flea</name>
    <dbReference type="NCBI Taxonomy" id="6669"/>
    <lineage>
        <taxon>Eukaryota</taxon>
        <taxon>Metazoa</taxon>
        <taxon>Ecdysozoa</taxon>
        <taxon>Arthropoda</taxon>
        <taxon>Crustacea</taxon>
        <taxon>Branchiopoda</taxon>
        <taxon>Diplostraca</taxon>
        <taxon>Cladocera</taxon>
        <taxon>Anomopoda</taxon>
        <taxon>Daphniidae</taxon>
        <taxon>Daphnia</taxon>
    </lineage>
</organism>
<dbReference type="AlphaFoldDB" id="E9HWV9"/>
<dbReference type="GO" id="GO:0004521">
    <property type="term" value="F:RNA endonuclease activity"/>
    <property type="evidence" value="ECO:0000318"/>
    <property type="project" value="GO_Central"/>
</dbReference>
<dbReference type="InterPro" id="IPR011009">
    <property type="entry name" value="Kinase-like_dom_sf"/>
</dbReference>
<gene>
    <name evidence="5" type="ORF">DAPPUDRAFT_335002</name>
</gene>
<dbReference type="GO" id="GO:0051082">
    <property type="term" value="F:unfolded protein binding"/>
    <property type="evidence" value="ECO:0000318"/>
    <property type="project" value="GO_Central"/>
</dbReference>
<keyword evidence="3" id="KW-0067">ATP-binding</keyword>
<dbReference type="EMBL" id="GL732966">
    <property type="protein sequence ID" value="EFX63773.1"/>
    <property type="molecule type" value="Genomic_DNA"/>
</dbReference>
<dbReference type="GO" id="GO:0005783">
    <property type="term" value="C:endoplasmic reticulum"/>
    <property type="evidence" value="ECO:0000318"/>
    <property type="project" value="GO_Central"/>
</dbReference>
<dbReference type="GO" id="GO:0036498">
    <property type="term" value="P:IRE1-mediated unfolded protein response"/>
    <property type="evidence" value="ECO:0000318"/>
    <property type="project" value="GO_Central"/>
</dbReference>
<dbReference type="GO" id="GO:0005524">
    <property type="term" value="F:ATP binding"/>
    <property type="evidence" value="ECO:0007669"/>
    <property type="project" value="UniProtKB-KW"/>
</dbReference>
<proteinExistence type="predicted"/>
<dbReference type="Gene3D" id="1.10.510.10">
    <property type="entry name" value="Transferase(Phosphotransferase) domain 1"/>
    <property type="match status" value="1"/>
</dbReference>
<evidence type="ECO:0000256" key="3">
    <source>
        <dbReference type="ARBA" id="ARBA00022840"/>
    </source>
</evidence>
<evidence type="ECO:0000313" key="5">
    <source>
        <dbReference type="EMBL" id="EFX63773.1"/>
    </source>
</evidence>
<evidence type="ECO:0000313" key="6">
    <source>
        <dbReference type="Proteomes" id="UP000000305"/>
    </source>
</evidence>
<dbReference type="GO" id="GO:0070059">
    <property type="term" value="P:intrinsic apoptotic signaling pathway in response to endoplasmic reticulum stress"/>
    <property type="evidence" value="ECO:0000318"/>
    <property type="project" value="GO_Central"/>
</dbReference>
<name>E9HWV9_DAPPU</name>